<dbReference type="Proteomes" id="UP001482620">
    <property type="component" value="Unassembled WGS sequence"/>
</dbReference>
<organism evidence="2 3">
    <name type="scientific">Ilyodon furcidens</name>
    <name type="common">goldbreast splitfin</name>
    <dbReference type="NCBI Taxonomy" id="33524"/>
    <lineage>
        <taxon>Eukaryota</taxon>
        <taxon>Metazoa</taxon>
        <taxon>Chordata</taxon>
        <taxon>Craniata</taxon>
        <taxon>Vertebrata</taxon>
        <taxon>Euteleostomi</taxon>
        <taxon>Actinopterygii</taxon>
        <taxon>Neopterygii</taxon>
        <taxon>Teleostei</taxon>
        <taxon>Neoteleostei</taxon>
        <taxon>Acanthomorphata</taxon>
        <taxon>Ovalentaria</taxon>
        <taxon>Atherinomorphae</taxon>
        <taxon>Cyprinodontiformes</taxon>
        <taxon>Goodeidae</taxon>
        <taxon>Ilyodon</taxon>
    </lineage>
</organism>
<keyword evidence="3" id="KW-1185">Reference proteome</keyword>
<evidence type="ECO:0000313" key="3">
    <source>
        <dbReference type="Proteomes" id="UP001482620"/>
    </source>
</evidence>
<feature type="compositionally biased region" description="Basic and acidic residues" evidence="1">
    <location>
        <begin position="74"/>
        <end position="99"/>
    </location>
</feature>
<evidence type="ECO:0000256" key="1">
    <source>
        <dbReference type="SAM" id="MobiDB-lite"/>
    </source>
</evidence>
<accession>A0ABV0UKS3</accession>
<sequence length="115" mass="13090">MFVCALISLTHTHTHPSSLSVTQSVAITHSPRSAAQSRDALPVTNLCSHTPRLTVRSSHSLRHWTHTFSAASEAQKKEESERKREYQNKAGADLERRFRESHNQVRPAFFSFYTL</sequence>
<protein>
    <recommendedName>
        <fullName evidence="4">Gla-rich protein</fullName>
    </recommendedName>
</protein>
<proteinExistence type="predicted"/>
<gene>
    <name evidence="2" type="ORF">ILYODFUR_016427</name>
</gene>
<feature type="region of interest" description="Disordered" evidence="1">
    <location>
        <begin position="69"/>
        <end position="99"/>
    </location>
</feature>
<dbReference type="EMBL" id="JAHRIQ010071007">
    <property type="protein sequence ID" value="MEQ2244372.1"/>
    <property type="molecule type" value="Genomic_DNA"/>
</dbReference>
<name>A0ABV0UKS3_9TELE</name>
<evidence type="ECO:0000313" key="2">
    <source>
        <dbReference type="EMBL" id="MEQ2244372.1"/>
    </source>
</evidence>
<evidence type="ECO:0008006" key="4">
    <source>
        <dbReference type="Google" id="ProtNLM"/>
    </source>
</evidence>
<comment type="caution">
    <text evidence="2">The sequence shown here is derived from an EMBL/GenBank/DDBJ whole genome shotgun (WGS) entry which is preliminary data.</text>
</comment>
<reference evidence="2 3" key="1">
    <citation type="submission" date="2021-06" db="EMBL/GenBank/DDBJ databases">
        <authorList>
            <person name="Palmer J.M."/>
        </authorList>
    </citation>
    <scope>NUCLEOTIDE SEQUENCE [LARGE SCALE GENOMIC DNA]</scope>
    <source>
        <strain evidence="3">if_2019</strain>
        <tissue evidence="2">Muscle</tissue>
    </source>
</reference>